<dbReference type="AlphaFoldDB" id="A0A1D8GMQ7"/>
<reference evidence="1 2" key="1">
    <citation type="submission" date="2016-09" db="EMBL/GenBank/DDBJ databases">
        <title>Genomic analysis reveals versatility of anaerobic energy metabolism of Geosporobacter ferrireducens IRF9 of phylum Firmicutes.</title>
        <authorList>
            <person name="Kim S.-J."/>
        </authorList>
    </citation>
    <scope>NUCLEOTIDE SEQUENCE [LARGE SCALE GENOMIC DNA]</scope>
    <source>
        <strain evidence="1 2">IRF9</strain>
    </source>
</reference>
<dbReference type="PANTHER" id="PTHR35446">
    <property type="entry name" value="SI:CH211-175M2.5"/>
    <property type="match status" value="1"/>
</dbReference>
<sequence length="80" mass="9208">MTRIKPLAPEAVDQDSQQIFEAFLKQRGNIPNMFRTLAHRPELLKTAYKHFSTILNTGTVDIRLKEMVGVRVSQMNQCAY</sequence>
<organism evidence="1 2">
    <name type="scientific">Geosporobacter ferrireducens</name>
    <dbReference type="NCBI Taxonomy" id="1424294"/>
    <lineage>
        <taxon>Bacteria</taxon>
        <taxon>Bacillati</taxon>
        <taxon>Bacillota</taxon>
        <taxon>Clostridia</taxon>
        <taxon>Peptostreptococcales</taxon>
        <taxon>Thermotaleaceae</taxon>
        <taxon>Geosporobacter</taxon>
    </lineage>
</organism>
<evidence type="ECO:0008006" key="3">
    <source>
        <dbReference type="Google" id="ProtNLM"/>
    </source>
</evidence>
<keyword evidence="2" id="KW-1185">Reference proteome</keyword>
<name>A0A1D8GMQ7_9FIRM</name>
<dbReference type="EMBL" id="CP017269">
    <property type="protein sequence ID" value="AOT72170.1"/>
    <property type="molecule type" value="Genomic_DNA"/>
</dbReference>
<proteinExistence type="predicted"/>
<accession>A0A1D8GMQ7</accession>
<dbReference type="Proteomes" id="UP000095743">
    <property type="component" value="Chromosome"/>
</dbReference>
<dbReference type="Gene3D" id="1.20.1290.10">
    <property type="entry name" value="AhpD-like"/>
    <property type="match status" value="1"/>
</dbReference>
<protein>
    <recommendedName>
        <fullName evidence="3">Carboxymuconolactone decarboxylase-like domain-containing protein</fullName>
    </recommendedName>
</protein>
<dbReference type="OrthoDB" id="9801997at2"/>
<evidence type="ECO:0000313" key="2">
    <source>
        <dbReference type="Proteomes" id="UP000095743"/>
    </source>
</evidence>
<dbReference type="STRING" id="1424294.Gferi_23080"/>
<dbReference type="PANTHER" id="PTHR35446:SF2">
    <property type="entry name" value="CARBOXYMUCONOLACTONE DECARBOXYLASE-LIKE DOMAIN-CONTAINING PROTEIN"/>
    <property type="match status" value="1"/>
</dbReference>
<evidence type="ECO:0000313" key="1">
    <source>
        <dbReference type="EMBL" id="AOT72170.1"/>
    </source>
</evidence>
<dbReference type="InterPro" id="IPR029032">
    <property type="entry name" value="AhpD-like"/>
</dbReference>
<dbReference type="SUPFAM" id="SSF69118">
    <property type="entry name" value="AhpD-like"/>
    <property type="match status" value="1"/>
</dbReference>
<gene>
    <name evidence="1" type="ORF">Gferi_23080</name>
</gene>
<dbReference type="KEGG" id="gfe:Gferi_23080"/>
<dbReference type="RefSeq" id="WP_069980485.1">
    <property type="nucleotide sequence ID" value="NZ_CP017269.1"/>
</dbReference>